<dbReference type="EMBL" id="CP140158">
    <property type="protein sequence ID" value="WQG86267.1"/>
    <property type="molecule type" value="Genomic_DNA"/>
</dbReference>
<dbReference type="PANTHER" id="PTHR46546:SF4">
    <property type="entry name" value="SHEWANELLA-LIKE PROTEIN PHOSPHATASE 1"/>
    <property type="match status" value="1"/>
</dbReference>
<feature type="domain" description="PI3K/PI4K catalytic" evidence="1">
    <location>
        <begin position="412"/>
        <end position="631"/>
    </location>
</feature>
<evidence type="ECO:0000313" key="2">
    <source>
        <dbReference type="EMBL" id="WQG86267.1"/>
    </source>
</evidence>
<reference evidence="2 3" key="1">
    <citation type="submission" date="2023-11" db="EMBL/GenBank/DDBJ databases">
        <title>MicrobeMod: A computational toolkit for identifying prokaryotic methylation and restriction-modification with nanopore sequencing.</title>
        <authorList>
            <person name="Crits-Christoph A."/>
            <person name="Kang S.C."/>
            <person name="Lee H."/>
            <person name="Ostrov N."/>
        </authorList>
    </citation>
    <scope>NUCLEOTIDE SEQUENCE [LARGE SCALE GENOMIC DNA]</scope>
    <source>
        <strain evidence="2 3">DSMZ 16071</strain>
    </source>
</reference>
<sequence length="631" mass="72948">MSHTKSIVIKTLLIFTLIFSGLLNANPVQSKTVVLTDVHGDYVSLISLLKATNVINDELEWSGNTATLISLGDNLDRGAESRKVIDLFMRLEDEAANSGGNVIVLLGNHEIMNIIADLRYVSDQEFLAFKPEESASYRESVYQDYLNYSNLEHSSESLKSFNRLYPPGYFGLVEAYSHSGKYGKWLLEKDTVKVFQDRLYLHAGISEELLDLGFSEQQINRQIRQTVKSYSELYHEFIELGLFKHYFNKRERIEVLEALLAGQIKQDRFTKRSILKKAEEFIELSQSLLITTKGPVWYRGNIYCHEYMESHTIEKALKHFGVKQVLVGHTPDDSRVARSRFDGKLILLDTGMLQAYYKGQPTAAVIENNQLRLVNLKDPSNTEPQPDPVRKPLYPNQLSDEYLSEYFANAEVISEKPLSDFYSKPLKLTFDFQGKQHNAIFKYMDSDPKLENKRKHSRQDNFADRFLYDLAAFKLDRLLNLYMVPYTAAFTYKDQEGIIQYWIEDSISKTELIQSKQQLEGYCSADDEEELMQIFDLLIHNDDRNTGNKLYSLDTGYLWLIDHTRSFRNLYTLPEYDLPPVAKLSVQLEQQLKSLSKDNLKAELGFLLNDKQIVALLKRRDKLLQLYGQNH</sequence>
<dbReference type="Pfam" id="PF00149">
    <property type="entry name" value="Metallophos"/>
    <property type="match status" value="1"/>
</dbReference>
<dbReference type="RefSeq" id="WP_018624300.1">
    <property type="nucleotide sequence ID" value="NZ_CP140158.1"/>
</dbReference>
<evidence type="ECO:0000313" key="3">
    <source>
        <dbReference type="Proteomes" id="UP001324185"/>
    </source>
</evidence>
<evidence type="ECO:0000259" key="1">
    <source>
        <dbReference type="PROSITE" id="PS50290"/>
    </source>
</evidence>
<name>A0ABZ0X6N2_9GAMM</name>
<dbReference type="PANTHER" id="PTHR46546">
    <property type="entry name" value="SHEWANELLA-LIKE PROTEIN PHOSPHATASE 1"/>
    <property type="match status" value="1"/>
</dbReference>
<dbReference type="Proteomes" id="UP001324185">
    <property type="component" value="Chromosome"/>
</dbReference>
<dbReference type="InterPro" id="IPR029052">
    <property type="entry name" value="Metallo-depent_PP-like"/>
</dbReference>
<dbReference type="InterPro" id="IPR004843">
    <property type="entry name" value="Calcineurin-like_PHP"/>
</dbReference>
<keyword evidence="3" id="KW-1185">Reference proteome</keyword>
<dbReference type="PROSITE" id="PS50290">
    <property type="entry name" value="PI3_4_KINASE_3"/>
    <property type="match status" value="1"/>
</dbReference>
<proteinExistence type="predicted"/>
<dbReference type="Gene3D" id="3.60.21.10">
    <property type="match status" value="1"/>
</dbReference>
<accession>A0ABZ0X6N2</accession>
<protein>
    <submittedName>
        <fullName evidence="2">Metallophosphoesterase</fullName>
    </submittedName>
</protein>
<organism evidence="2 3">
    <name type="scientific">Kangiella aquimarina</name>
    <dbReference type="NCBI Taxonomy" id="261965"/>
    <lineage>
        <taxon>Bacteria</taxon>
        <taxon>Pseudomonadati</taxon>
        <taxon>Pseudomonadota</taxon>
        <taxon>Gammaproteobacteria</taxon>
        <taxon>Kangiellales</taxon>
        <taxon>Kangiellaceae</taxon>
        <taxon>Kangiella</taxon>
    </lineage>
</organism>
<gene>
    <name evidence="2" type="ORF">SR900_05100</name>
</gene>
<dbReference type="SUPFAM" id="SSF56300">
    <property type="entry name" value="Metallo-dependent phosphatases"/>
    <property type="match status" value="1"/>
</dbReference>
<dbReference type="InterPro" id="IPR000403">
    <property type="entry name" value="PI3/4_kinase_cat_dom"/>
</dbReference>